<keyword evidence="7 11" id="KW-0472">Membrane</keyword>
<dbReference type="PANTHER" id="PTHR12428:SF65">
    <property type="entry name" value="CYTOCHROME C OXIDASE ASSEMBLY PROTEIN COX18, MITOCHONDRIAL"/>
    <property type="match status" value="1"/>
</dbReference>
<dbReference type="Proteomes" id="UP000199659">
    <property type="component" value="Unassembled WGS sequence"/>
</dbReference>
<evidence type="ECO:0000256" key="9">
    <source>
        <dbReference type="RuleBase" id="RU003945"/>
    </source>
</evidence>
<dbReference type="InterPro" id="IPR028055">
    <property type="entry name" value="YidC/Oxa/ALB_C"/>
</dbReference>
<evidence type="ECO:0000256" key="7">
    <source>
        <dbReference type="ARBA" id="ARBA00023136"/>
    </source>
</evidence>
<feature type="transmembrane region" description="Helical" evidence="11">
    <location>
        <begin position="286"/>
        <end position="309"/>
    </location>
</feature>
<organism evidence="13 14">
    <name type="scientific">Anaeromicropila populeti</name>
    <dbReference type="NCBI Taxonomy" id="37658"/>
    <lineage>
        <taxon>Bacteria</taxon>
        <taxon>Bacillati</taxon>
        <taxon>Bacillota</taxon>
        <taxon>Clostridia</taxon>
        <taxon>Lachnospirales</taxon>
        <taxon>Lachnospiraceae</taxon>
        <taxon>Anaeromicropila</taxon>
    </lineage>
</organism>
<feature type="domain" description="Membrane insertase YidC/Oxa/ALB C-terminal" evidence="12">
    <location>
        <begin position="41"/>
        <end position="323"/>
    </location>
</feature>
<evidence type="ECO:0000259" key="12">
    <source>
        <dbReference type="Pfam" id="PF02096"/>
    </source>
</evidence>
<evidence type="ECO:0000313" key="13">
    <source>
        <dbReference type="EMBL" id="SFS04734.1"/>
    </source>
</evidence>
<gene>
    <name evidence="13" type="ORF">SAMN05661086_03422</name>
</gene>
<feature type="transmembrane region" description="Helical" evidence="11">
    <location>
        <begin position="248"/>
        <end position="266"/>
    </location>
</feature>
<evidence type="ECO:0000256" key="5">
    <source>
        <dbReference type="ARBA" id="ARBA00022927"/>
    </source>
</evidence>
<keyword evidence="14" id="KW-1185">Reference proteome</keyword>
<dbReference type="GO" id="GO:0032977">
    <property type="term" value="F:membrane insertase activity"/>
    <property type="evidence" value="ECO:0007669"/>
    <property type="project" value="InterPro"/>
</dbReference>
<protein>
    <submittedName>
        <fullName evidence="13">YidC/Oxa1 family membrane protein insertase</fullName>
    </submittedName>
</protein>
<name>A0A1I6LMM0_9FIRM</name>
<keyword evidence="6 11" id="KW-1133">Transmembrane helix</keyword>
<dbReference type="CDD" id="cd20070">
    <property type="entry name" value="5TM_YidC_Alb3"/>
    <property type="match status" value="1"/>
</dbReference>
<dbReference type="Pfam" id="PF02096">
    <property type="entry name" value="60KD_IMP"/>
    <property type="match status" value="1"/>
</dbReference>
<evidence type="ECO:0000256" key="4">
    <source>
        <dbReference type="ARBA" id="ARBA00022692"/>
    </source>
</evidence>
<dbReference type="GO" id="GO:0051205">
    <property type="term" value="P:protein insertion into membrane"/>
    <property type="evidence" value="ECO:0007669"/>
    <property type="project" value="TreeGrafter"/>
</dbReference>
<evidence type="ECO:0000256" key="11">
    <source>
        <dbReference type="SAM" id="Phobius"/>
    </source>
</evidence>
<keyword evidence="2" id="KW-0813">Transport</keyword>
<evidence type="ECO:0000256" key="2">
    <source>
        <dbReference type="ARBA" id="ARBA00022448"/>
    </source>
</evidence>
<dbReference type="GO" id="GO:0015031">
    <property type="term" value="P:protein transport"/>
    <property type="evidence" value="ECO:0007669"/>
    <property type="project" value="UniProtKB-KW"/>
</dbReference>
<proteinExistence type="inferred from homology"/>
<comment type="subcellular location">
    <subcellularLocation>
        <location evidence="1">Cell membrane</location>
        <topology evidence="1">Multi-pass membrane protein</topology>
    </subcellularLocation>
    <subcellularLocation>
        <location evidence="9">Membrane</location>
        <topology evidence="9">Multi-pass membrane protein</topology>
    </subcellularLocation>
</comment>
<dbReference type="OrthoDB" id="9780552at2"/>
<keyword evidence="8" id="KW-0143">Chaperone</keyword>
<evidence type="ECO:0000256" key="6">
    <source>
        <dbReference type="ARBA" id="ARBA00022989"/>
    </source>
</evidence>
<feature type="transmembrane region" description="Helical" evidence="11">
    <location>
        <begin position="12"/>
        <end position="29"/>
    </location>
</feature>
<dbReference type="RefSeq" id="WP_092563627.1">
    <property type="nucleotide sequence ID" value="NZ_FOYZ01000018.1"/>
</dbReference>
<feature type="transmembrane region" description="Helical" evidence="11">
    <location>
        <begin position="41"/>
        <end position="60"/>
    </location>
</feature>
<reference evidence="13 14" key="1">
    <citation type="submission" date="2016-10" db="EMBL/GenBank/DDBJ databases">
        <authorList>
            <person name="de Groot N.N."/>
        </authorList>
    </citation>
    <scope>NUCLEOTIDE SEQUENCE [LARGE SCALE GENOMIC DNA]</scope>
    <source>
        <strain evidence="13 14">743A</strain>
    </source>
</reference>
<keyword evidence="4 9" id="KW-0812">Transmembrane</keyword>
<feature type="compositionally biased region" description="Low complexity" evidence="10">
    <location>
        <begin position="370"/>
        <end position="382"/>
    </location>
</feature>
<accession>A0A1I6LMM0</accession>
<dbReference type="GO" id="GO:0005886">
    <property type="term" value="C:plasma membrane"/>
    <property type="evidence" value="ECO:0007669"/>
    <property type="project" value="UniProtKB-SubCell"/>
</dbReference>
<keyword evidence="5" id="KW-0653">Protein transport</keyword>
<evidence type="ECO:0000256" key="8">
    <source>
        <dbReference type="ARBA" id="ARBA00023186"/>
    </source>
</evidence>
<sequence length="420" mass="46340">MGILFLTQDQGKLLGPFVWLLGVVLNALFNFLEMFHIDNAAVAIILFTFLVNALMIPMTVKQQKWSKLQSRMSPELTKIQQKYKGKTDEASMRSQQAETKAVYEKFGTSPTGGCLPMLITLPILLALYRVIGNIPAYVDSIKVVYEGAAEAIKGCDGYVQVMSQYVEQVKISTKSWGDISTALSTDANSTNYIIDILAKFKSDQWSDLASQFPAIGSTITETASKISHVNSFFGMNIADSPKINSMSVVIPIFSVLTQLLNTRMIMPPKTDSVDNPAAASMQTVNNVMPFVSGFMCFMLPIGVGIYWVAGSVFRITQQFFVNRYMRKIDVDSIIEKNLEKANKKKAKLGSVNSESVQKVAMQRTSTIQDKSNAVKNSNNKVVNEPKEVKDYKKGETNYDPGSISSIANILSGKKDSSKGE</sequence>
<evidence type="ECO:0000256" key="1">
    <source>
        <dbReference type="ARBA" id="ARBA00004651"/>
    </source>
</evidence>
<feature type="region of interest" description="Disordered" evidence="10">
    <location>
        <begin position="362"/>
        <end position="401"/>
    </location>
</feature>
<evidence type="ECO:0000313" key="14">
    <source>
        <dbReference type="Proteomes" id="UP000199659"/>
    </source>
</evidence>
<evidence type="ECO:0000256" key="3">
    <source>
        <dbReference type="ARBA" id="ARBA00022475"/>
    </source>
</evidence>
<dbReference type="EMBL" id="FOYZ01000018">
    <property type="protein sequence ID" value="SFS04734.1"/>
    <property type="molecule type" value="Genomic_DNA"/>
</dbReference>
<dbReference type="InterPro" id="IPR001708">
    <property type="entry name" value="YidC/ALB3/OXA1/COX18"/>
</dbReference>
<dbReference type="STRING" id="37658.SAMN05661086_03422"/>
<comment type="similarity">
    <text evidence="9">Belongs to the OXA1/ALB3/YidC family.</text>
</comment>
<evidence type="ECO:0000256" key="10">
    <source>
        <dbReference type="SAM" id="MobiDB-lite"/>
    </source>
</evidence>
<keyword evidence="3" id="KW-1003">Cell membrane</keyword>
<feature type="compositionally biased region" description="Basic and acidic residues" evidence="10">
    <location>
        <begin position="383"/>
        <end position="396"/>
    </location>
</feature>
<dbReference type="InterPro" id="IPR047196">
    <property type="entry name" value="YidC_ALB_C"/>
</dbReference>
<dbReference type="PANTHER" id="PTHR12428">
    <property type="entry name" value="OXA1"/>
    <property type="match status" value="1"/>
</dbReference>
<dbReference type="NCBIfam" id="TIGR03592">
    <property type="entry name" value="yidC_oxa1_cterm"/>
    <property type="match status" value="1"/>
</dbReference>
<dbReference type="AlphaFoldDB" id="A0A1I6LMM0"/>